<keyword evidence="2" id="KW-1185">Reference proteome</keyword>
<comment type="caution">
    <text evidence="1">The sequence shown here is derived from an EMBL/GenBank/DDBJ whole genome shotgun (WGS) entry which is preliminary data.</text>
</comment>
<accession>A0ACB6QRD9</accession>
<evidence type="ECO:0000313" key="1">
    <source>
        <dbReference type="EMBL" id="KAF2469427.1"/>
    </source>
</evidence>
<protein>
    <submittedName>
        <fullName evidence="1">Uncharacterized protein</fullName>
    </submittedName>
</protein>
<organism evidence="1 2">
    <name type="scientific">Lindgomyces ingoldianus</name>
    <dbReference type="NCBI Taxonomy" id="673940"/>
    <lineage>
        <taxon>Eukaryota</taxon>
        <taxon>Fungi</taxon>
        <taxon>Dikarya</taxon>
        <taxon>Ascomycota</taxon>
        <taxon>Pezizomycotina</taxon>
        <taxon>Dothideomycetes</taxon>
        <taxon>Pleosporomycetidae</taxon>
        <taxon>Pleosporales</taxon>
        <taxon>Lindgomycetaceae</taxon>
        <taxon>Lindgomyces</taxon>
    </lineage>
</organism>
<name>A0ACB6QRD9_9PLEO</name>
<sequence>MSLTQTVDTAPIAPSLSMAGTQTDDVNPPAPALRKSGITTVETSPVTPVPTTADTQAVGTAPSAPVLCMSEITAVETTPTAPVRATLTPRKHPSMSDWFPHIIALLALLCAYLYLQVRAWSYCNTSTYGRSLYGAYGTPSYFLGVIPIGWNIGSTPFSENIAKFVAANFQRLEDWVEVNRTMPH</sequence>
<dbReference type="EMBL" id="MU003512">
    <property type="protein sequence ID" value="KAF2469427.1"/>
    <property type="molecule type" value="Genomic_DNA"/>
</dbReference>
<reference evidence="1" key="1">
    <citation type="journal article" date="2020" name="Stud. Mycol.">
        <title>101 Dothideomycetes genomes: a test case for predicting lifestyles and emergence of pathogens.</title>
        <authorList>
            <person name="Haridas S."/>
            <person name="Albert R."/>
            <person name="Binder M."/>
            <person name="Bloem J."/>
            <person name="Labutti K."/>
            <person name="Salamov A."/>
            <person name="Andreopoulos B."/>
            <person name="Baker S."/>
            <person name="Barry K."/>
            <person name="Bills G."/>
            <person name="Bluhm B."/>
            <person name="Cannon C."/>
            <person name="Castanera R."/>
            <person name="Culley D."/>
            <person name="Daum C."/>
            <person name="Ezra D."/>
            <person name="Gonzalez J."/>
            <person name="Henrissat B."/>
            <person name="Kuo A."/>
            <person name="Liang C."/>
            <person name="Lipzen A."/>
            <person name="Lutzoni F."/>
            <person name="Magnuson J."/>
            <person name="Mondo S."/>
            <person name="Nolan M."/>
            <person name="Ohm R."/>
            <person name="Pangilinan J."/>
            <person name="Park H.-J."/>
            <person name="Ramirez L."/>
            <person name="Alfaro M."/>
            <person name="Sun H."/>
            <person name="Tritt A."/>
            <person name="Yoshinaga Y."/>
            <person name="Zwiers L.-H."/>
            <person name="Turgeon B."/>
            <person name="Goodwin S."/>
            <person name="Spatafora J."/>
            <person name="Crous P."/>
            <person name="Grigoriev I."/>
        </authorList>
    </citation>
    <scope>NUCLEOTIDE SEQUENCE</scope>
    <source>
        <strain evidence="1">ATCC 200398</strain>
    </source>
</reference>
<dbReference type="Proteomes" id="UP000799755">
    <property type="component" value="Unassembled WGS sequence"/>
</dbReference>
<gene>
    <name evidence="1" type="ORF">BDR25DRAFT_304513</name>
</gene>
<proteinExistence type="predicted"/>
<evidence type="ECO:0000313" key="2">
    <source>
        <dbReference type="Proteomes" id="UP000799755"/>
    </source>
</evidence>